<keyword evidence="8 10" id="KW-0472">Membrane</keyword>
<feature type="region of interest" description="Disordered" evidence="9">
    <location>
        <begin position="204"/>
        <end position="225"/>
    </location>
</feature>
<keyword evidence="5" id="KW-0862">Zinc</keyword>
<feature type="transmembrane region" description="Helical" evidence="10">
    <location>
        <begin position="251"/>
        <end position="274"/>
    </location>
</feature>
<feature type="transmembrane region" description="Helical" evidence="10">
    <location>
        <begin position="130"/>
        <end position="152"/>
    </location>
</feature>
<evidence type="ECO:0000313" key="13">
    <source>
        <dbReference type="EMBL" id="CAK9187886.1"/>
    </source>
</evidence>
<evidence type="ECO:0000256" key="3">
    <source>
        <dbReference type="ARBA" id="ARBA00022448"/>
    </source>
</evidence>
<dbReference type="InterPro" id="IPR027470">
    <property type="entry name" value="Cation_efflux_CTD"/>
</dbReference>
<evidence type="ECO:0000256" key="1">
    <source>
        <dbReference type="ARBA" id="ARBA00004141"/>
    </source>
</evidence>
<name>A0ABC8V3G5_9AQUA</name>
<dbReference type="EMBL" id="CAUOFW020010191">
    <property type="protein sequence ID" value="CAK9187886.1"/>
    <property type="molecule type" value="Genomic_DNA"/>
</dbReference>
<evidence type="ECO:0000256" key="2">
    <source>
        <dbReference type="ARBA" id="ARBA00008873"/>
    </source>
</evidence>
<evidence type="ECO:0000256" key="4">
    <source>
        <dbReference type="ARBA" id="ARBA00022692"/>
    </source>
</evidence>
<feature type="domain" description="Cation efflux protein transmembrane" evidence="11">
    <location>
        <begin position="67"/>
        <end position="309"/>
    </location>
</feature>
<feature type="domain" description="Cation efflux protein cytoplasmic" evidence="12">
    <location>
        <begin position="313"/>
        <end position="361"/>
    </location>
</feature>
<dbReference type="PANTHER" id="PTHR11562">
    <property type="entry name" value="CATION EFFLUX PROTEIN/ ZINC TRANSPORTER"/>
    <property type="match status" value="1"/>
</dbReference>
<proteinExistence type="inferred from homology"/>
<dbReference type="NCBIfam" id="TIGR01297">
    <property type="entry name" value="CDF"/>
    <property type="match status" value="1"/>
</dbReference>
<evidence type="ECO:0000256" key="6">
    <source>
        <dbReference type="ARBA" id="ARBA00022989"/>
    </source>
</evidence>
<dbReference type="Proteomes" id="UP001642360">
    <property type="component" value="Unassembled WGS sequence"/>
</dbReference>
<comment type="subcellular location">
    <subcellularLocation>
        <location evidence="1">Membrane</location>
        <topology evidence="1">Multi-pass membrane protein</topology>
    </subcellularLocation>
</comment>
<evidence type="ECO:0000256" key="8">
    <source>
        <dbReference type="ARBA" id="ARBA00023136"/>
    </source>
</evidence>
<dbReference type="InterPro" id="IPR002524">
    <property type="entry name" value="Cation_efflux"/>
</dbReference>
<dbReference type="InterPro" id="IPR058533">
    <property type="entry name" value="Cation_efflux_TM"/>
</dbReference>
<dbReference type="Gene3D" id="1.20.1510.10">
    <property type="entry name" value="Cation efflux protein transmembrane domain"/>
    <property type="match status" value="1"/>
</dbReference>
<dbReference type="GO" id="GO:0006829">
    <property type="term" value="P:zinc ion transport"/>
    <property type="evidence" value="ECO:0007669"/>
    <property type="project" value="UniProtKB-KW"/>
</dbReference>
<evidence type="ECO:0000256" key="9">
    <source>
        <dbReference type="SAM" id="MobiDB-lite"/>
    </source>
</evidence>
<evidence type="ECO:0000313" key="14">
    <source>
        <dbReference type="Proteomes" id="UP001642360"/>
    </source>
</evidence>
<feature type="transmembrane region" description="Helical" evidence="10">
    <location>
        <begin position="280"/>
        <end position="308"/>
    </location>
</feature>
<comment type="similarity">
    <text evidence="2">Belongs to the cation diffusion facilitator (CDF) transporter (TC 2.A.4) family. SLC30A subfamily.</text>
</comment>
<accession>A0ABC8V3G5</accession>
<organism evidence="13 14">
    <name type="scientific">Ilex paraguariensis</name>
    <name type="common">yerba mate</name>
    <dbReference type="NCBI Taxonomy" id="185542"/>
    <lineage>
        <taxon>Eukaryota</taxon>
        <taxon>Viridiplantae</taxon>
        <taxon>Streptophyta</taxon>
        <taxon>Embryophyta</taxon>
        <taxon>Tracheophyta</taxon>
        <taxon>Spermatophyta</taxon>
        <taxon>Magnoliopsida</taxon>
        <taxon>eudicotyledons</taxon>
        <taxon>Gunneridae</taxon>
        <taxon>Pentapetalae</taxon>
        <taxon>asterids</taxon>
        <taxon>campanulids</taxon>
        <taxon>Aquifoliales</taxon>
        <taxon>Aquifoliaceae</taxon>
        <taxon>Ilex</taxon>
    </lineage>
</organism>
<dbReference type="Pfam" id="PF16916">
    <property type="entry name" value="ZT_dimer"/>
    <property type="match status" value="1"/>
</dbReference>
<keyword evidence="5" id="KW-0864">Zinc transport</keyword>
<protein>
    <submittedName>
        <fullName evidence="13">Uncharacterized protein</fullName>
    </submittedName>
</protein>
<feature type="transmembrane region" description="Helical" evidence="10">
    <location>
        <begin position="164"/>
        <end position="185"/>
    </location>
</feature>
<evidence type="ECO:0000259" key="12">
    <source>
        <dbReference type="Pfam" id="PF16916"/>
    </source>
</evidence>
<feature type="transmembrane region" description="Helical" evidence="10">
    <location>
        <begin position="66"/>
        <end position="90"/>
    </location>
</feature>
<dbReference type="InterPro" id="IPR050681">
    <property type="entry name" value="CDF/SLC30A"/>
</dbReference>
<dbReference type="PANTHER" id="PTHR11562:SF54">
    <property type="entry name" value="METAL TOLERANCE PROTEIN B"/>
    <property type="match status" value="1"/>
</dbReference>
<dbReference type="Pfam" id="PF01545">
    <property type="entry name" value="Cation_efflux"/>
    <property type="match status" value="1"/>
</dbReference>
<keyword evidence="6 10" id="KW-1133">Transmembrane helix</keyword>
<dbReference type="GO" id="GO:0016020">
    <property type="term" value="C:membrane"/>
    <property type="evidence" value="ECO:0007669"/>
    <property type="project" value="UniProtKB-SubCell"/>
</dbReference>
<sequence length="410" mass="45758">MEHQEVTISRAEHQLELEMPEASKELNVPPKLLQFSCNHICSFSKQEFTSTDLQQRSKLTVMLCRLIIFYIMVMTAEIVGGVIANSLAIFTDAAHLLIDVAGFLISLFAVSASGWEATSQQSFGFNRLEVLGALLSVQLIWLVSGILLYAAVDRILHDEAKVKGKLMFATAAFGFIINLIMVVWLGHGHSHHICTDKDHDHDVNDHHQACNEKDHDHEKKELSARNEEESASLVSSFSEESQTLNINLQGAYLHVIVDLIQSVGVMIAGAIIWVKPEWLVVDLVCTIIFSLFALSATIPMLITIFSILMERTPNEIDVAHLEHGLNGIKGLHDVHDLHVWAITAAKIVLACHVVIEPEVNSNEILHKESYQQTSSEIGGTFSSLLLRKGSPEAAYAKILSTRRFMWRLIW</sequence>
<dbReference type="InterPro" id="IPR027469">
    <property type="entry name" value="Cation_efflux_TMD_sf"/>
</dbReference>
<keyword evidence="7" id="KW-0406">Ion transport</keyword>
<keyword evidence="14" id="KW-1185">Reference proteome</keyword>
<dbReference type="SUPFAM" id="SSF161111">
    <property type="entry name" value="Cation efflux protein transmembrane domain-like"/>
    <property type="match status" value="1"/>
</dbReference>
<feature type="transmembrane region" description="Helical" evidence="10">
    <location>
        <begin position="96"/>
        <end position="118"/>
    </location>
</feature>
<gene>
    <name evidence="13" type="ORF">ILEXP_LOCUS58500</name>
</gene>
<evidence type="ECO:0000256" key="5">
    <source>
        <dbReference type="ARBA" id="ARBA00022906"/>
    </source>
</evidence>
<evidence type="ECO:0000259" key="11">
    <source>
        <dbReference type="Pfam" id="PF01545"/>
    </source>
</evidence>
<keyword evidence="3" id="KW-0813">Transport</keyword>
<reference evidence="13 14" key="1">
    <citation type="submission" date="2024-02" db="EMBL/GenBank/DDBJ databases">
        <authorList>
            <person name="Vignale AGUSTIN F."/>
            <person name="Sosa J E."/>
            <person name="Modenutti C."/>
        </authorList>
    </citation>
    <scope>NUCLEOTIDE SEQUENCE [LARGE SCALE GENOMIC DNA]</scope>
</reference>
<comment type="caution">
    <text evidence="13">The sequence shown here is derived from an EMBL/GenBank/DDBJ whole genome shotgun (WGS) entry which is preliminary data.</text>
</comment>
<keyword evidence="4 10" id="KW-0812">Transmembrane</keyword>
<evidence type="ECO:0000256" key="10">
    <source>
        <dbReference type="SAM" id="Phobius"/>
    </source>
</evidence>
<dbReference type="AlphaFoldDB" id="A0ABC8V3G5"/>
<evidence type="ECO:0000256" key="7">
    <source>
        <dbReference type="ARBA" id="ARBA00023065"/>
    </source>
</evidence>